<dbReference type="Proteomes" id="UP001165101">
    <property type="component" value="Unassembled WGS sequence"/>
</dbReference>
<evidence type="ECO:0000313" key="1">
    <source>
        <dbReference type="EMBL" id="GME87217.1"/>
    </source>
</evidence>
<keyword evidence="2" id="KW-1185">Reference proteome</keyword>
<sequence length="234" mass="26544">MLIVGLTGGIACGKSTVSKRLEEHHKLPIVDADKIAREIVQPGKPSYNKIVTYFGQKIPNLVNDDNTLNRQALGGYVFANKDELRVLNSFTHPEVRKQMVWNVIKAWLSFEKMVILDVPLLFESKLDVYCAVSVCVVCDEDVQLQRLMNRNPELSEEECRNRIASQMGNSEKIKKSDIVVDNGSSLEELYSKIDGVVTRITPWTIVSMFEILFPPIGLISALFCYLKNRMKHNK</sequence>
<protein>
    <submittedName>
        <fullName evidence="1">Unnamed protein product</fullName>
    </submittedName>
</protein>
<dbReference type="EMBL" id="BSXV01000059">
    <property type="protein sequence ID" value="GME87217.1"/>
    <property type="molecule type" value="Genomic_DNA"/>
</dbReference>
<evidence type="ECO:0000313" key="2">
    <source>
        <dbReference type="Proteomes" id="UP001165101"/>
    </source>
</evidence>
<organism evidence="1 2">
    <name type="scientific">Candida boidinii</name>
    <name type="common">Yeast</name>
    <dbReference type="NCBI Taxonomy" id="5477"/>
    <lineage>
        <taxon>Eukaryota</taxon>
        <taxon>Fungi</taxon>
        <taxon>Dikarya</taxon>
        <taxon>Ascomycota</taxon>
        <taxon>Saccharomycotina</taxon>
        <taxon>Pichiomycetes</taxon>
        <taxon>Pichiales</taxon>
        <taxon>Pichiaceae</taxon>
        <taxon>Ogataea</taxon>
        <taxon>Ogataea/Candida clade</taxon>
    </lineage>
</organism>
<name>A0ACB5TEB4_CANBO</name>
<reference evidence="1" key="1">
    <citation type="submission" date="2023-04" db="EMBL/GenBank/DDBJ databases">
        <title>Candida boidinii NBRC 1967.</title>
        <authorList>
            <person name="Ichikawa N."/>
            <person name="Sato H."/>
            <person name="Tonouchi N."/>
        </authorList>
    </citation>
    <scope>NUCLEOTIDE SEQUENCE</scope>
    <source>
        <strain evidence="1">NBRC 1967</strain>
    </source>
</reference>
<gene>
    <name evidence="1" type="ORF">Cboi01_000024800</name>
</gene>
<comment type="caution">
    <text evidence="1">The sequence shown here is derived from an EMBL/GenBank/DDBJ whole genome shotgun (WGS) entry which is preliminary data.</text>
</comment>
<accession>A0ACB5TEB4</accession>
<proteinExistence type="predicted"/>